<accession>A0A9D7IHQ0</accession>
<feature type="signal peptide" evidence="1">
    <location>
        <begin position="1"/>
        <end position="21"/>
    </location>
</feature>
<feature type="domain" description="DUF3616" evidence="2">
    <location>
        <begin position="165"/>
        <end position="284"/>
    </location>
</feature>
<dbReference type="AlphaFoldDB" id="A0A9D7IHQ0"/>
<gene>
    <name evidence="3" type="ORF">IPJ48_15525</name>
</gene>
<comment type="caution">
    <text evidence="3">The sequence shown here is derived from an EMBL/GenBank/DDBJ whole genome shotgun (WGS) entry which is preliminary data.</text>
</comment>
<dbReference type="EMBL" id="JADJNC010000029">
    <property type="protein sequence ID" value="MBK7424369.1"/>
    <property type="molecule type" value="Genomic_DNA"/>
</dbReference>
<evidence type="ECO:0000256" key="1">
    <source>
        <dbReference type="SAM" id="SignalP"/>
    </source>
</evidence>
<dbReference type="InterPro" id="IPR022060">
    <property type="entry name" value="DUF3616"/>
</dbReference>
<feature type="domain" description="DUF3616" evidence="2">
    <location>
        <begin position="36"/>
        <end position="107"/>
    </location>
</feature>
<evidence type="ECO:0000313" key="3">
    <source>
        <dbReference type="EMBL" id="MBK7424369.1"/>
    </source>
</evidence>
<dbReference type="Pfam" id="PF12275">
    <property type="entry name" value="DUF3616"/>
    <property type="match status" value="2"/>
</dbReference>
<organism evidence="3 4">
    <name type="scientific">Candidatus Propionivibrio dominans</name>
    <dbReference type="NCBI Taxonomy" id="2954373"/>
    <lineage>
        <taxon>Bacteria</taxon>
        <taxon>Pseudomonadati</taxon>
        <taxon>Pseudomonadota</taxon>
        <taxon>Betaproteobacteria</taxon>
        <taxon>Rhodocyclales</taxon>
        <taxon>Rhodocyclaceae</taxon>
        <taxon>Propionivibrio</taxon>
    </lineage>
</organism>
<keyword evidence="1" id="KW-0732">Signal</keyword>
<feature type="chain" id="PRO_5038847035" evidence="1">
    <location>
        <begin position="22"/>
        <end position="321"/>
    </location>
</feature>
<name>A0A9D7IHQ0_9RHOO</name>
<evidence type="ECO:0000259" key="2">
    <source>
        <dbReference type="Pfam" id="PF12275"/>
    </source>
</evidence>
<proteinExistence type="predicted"/>
<sequence length="321" mass="34213">MTVFIRAMLALLLAAGLSAQAATQPVSTYQGPCDASAAVALDAGHFVVGNDEHNTLYIYRRGQAKAIASLNLSKFLDTGAEQESDIEGAAAVGQRIYWITSHGRDGKGKARPGRHRFFATELLPGNPPALKPLGEPYTRLLHDMQESAVLRPYRLGDAARLAAEADGGFNIEGLAATPAGTLLIGLRNPLPQQRALLIPLENPGEVITGRPARFGTPIELDLGRRGIRSIERVGESYLIAAGPTADSGSFALFRWSGRPGDAASQLTGIDLDDLRPEALFAIPHTGQVQLLSDDGGVTIDGVKCKKLPTSRQTFRSLIFTP</sequence>
<evidence type="ECO:0000313" key="4">
    <source>
        <dbReference type="Proteomes" id="UP000886602"/>
    </source>
</evidence>
<protein>
    <submittedName>
        <fullName evidence="3">DUF3616 domain-containing protein</fullName>
    </submittedName>
</protein>
<dbReference type="Proteomes" id="UP000886602">
    <property type="component" value="Unassembled WGS sequence"/>
</dbReference>
<reference evidence="3" key="1">
    <citation type="submission" date="2020-10" db="EMBL/GenBank/DDBJ databases">
        <title>Connecting structure to function with the recovery of over 1000 high-quality activated sludge metagenome-assembled genomes encoding full-length rRNA genes using long-read sequencing.</title>
        <authorList>
            <person name="Singleton C.M."/>
            <person name="Petriglieri F."/>
            <person name="Kristensen J.M."/>
            <person name="Kirkegaard R.H."/>
            <person name="Michaelsen T.Y."/>
            <person name="Andersen M.H."/>
            <person name="Karst S.M."/>
            <person name="Dueholm M.S."/>
            <person name="Nielsen P.H."/>
            <person name="Albertsen M."/>
        </authorList>
    </citation>
    <scope>NUCLEOTIDE SEQUENCE</scope>
    <source>
        <strain evidence="3">EsbW_18-Q3-R4-48_MAXAC.044</strain>
    </source>
</reference>